<keyword evidence="2" id="KW-1185">Reference proteome</keyword>
<gene>
    <name evidence="1" type="ORF">IQ276_38230</name>
</gene>
<organism evidence="1 2">
    <name type="scientific">Desmonostoc muscorum LEGE 12446</name>
    <dbReference type="NCBI Taxonomy" id="1828758"/>
    <lineage>
        <taxon>Bacteria</taxon>
        <taxon>Bacillati</taxon>
        <taxon>Cyanobacteriota</taxon>
        <taxon>Cyanophyceae</taxon>
        <taxon>Nostocales</taxon>
        <taxon>Nostocaceae</taxon>
        <taxon>Desmonostoc</taxon>
    </lineage>
</organism>
<sequence>MTNTNLSDIDIEILLFGKWRFNSSWEKITIIFRDDMTYEQTKIQTFIFHKPREILTGNQFTGVWYVTDRRLHLSLKAIPKSFFNLQIPLAFKISIADVIASLGSIFITEKYEIVEINSSKFLIRDKDQSFVGTKITGYY</sequence>
<proteinExistence type="predicted"/>
<reference evidence="1" key="1">
    <citation type="submission" date="2020-10" db="EMBL/GenBank/DDBJ databases">
        <authorList>
            <person name="Castelo-Branco R."/>
            <person name="Eusebio N."/>
            <person name="Adriana R."/>
            <person name="Vieira A."/>
            <person name="Brugerolle De Fraissinette N."/>
            <person name="Rezende De Castro R."/>
            <person name="Schneider M.P."/>
            <person name="Vasconcelos V."/>
            <person name="Leao P.N."/>
        </authorList>
    </citation>
    <scope>NUCLEOTIDE SEQUENCE</scope>
    <source>
        <strain evidence="1">LEGE 12446</strain>
    </source>
</reference>
<accession>A0A8J7A0U3</accession>
<dbReference type="RefSeq" id="WP_193926016.1">
    <property type="nucleotide sequence ID" value="NZ_JADEXS020000001.1"/>
</dbReference>
<evidence type="ECO:0000313" key="1">
    <source>
        <dbReference type="EMBL" id="MBE9028044.1"/>
    </source>
</evidence>
<dbReference type="Proteomes" id="UP000622533">
    <property type="component" value="Unassembled WGS sequence"/>
</dbReference>
<comment type="caution">
    <text evidence="1">The sequence shown here is derived from an EMBL/GenBank/DDBJ whole genome shotgun (WGS) entry which is preliminary data.</text>
</comment>
<name>A0A8J7A0U3_DESMC</name>
<dbReference type="AlphaFoldDB" id="A0A8J7A0U3"/>
<evidence type="ECO:0000313" key="2">
    <source>
        <dbReference type="Proteomes" id="UP000622533"/>
    </source>
</evidence>
<protein>
    <submittedName>
        <fullName evidence="1">Uncharacterized protein</fullName>
    </submittedName>
</protein>
<dbReference type="EMBL" id="JADEXS010001227">
    <property type="protein sequence ID" value="MBE9028044.1"/>
    <property type="molecule type" value="Genomic_DNA"/>
</dbReference>